<reference evidence="2 3" key="1">
    <citation type="journal article" date="2014" name="PLoS ONE">
        <title>How to Kill the Honey Bee Larva: Genomic Potential and Virulence Mechanisms of Paenibacillus larvae.</title>
        <authorList>
            <person name="Djukic M."/>
            <person name="Brzuszkiewicz E."/>
            <person name="Funfhaus A."/>
            <person name="Voss J."/>
            <person name="Gollnow K."/>
            <person name="Poppinga L."/>
            <person name="Liesegang H."/>
            <person name="Garcia-Gonzalez E."/>
            <person name="Genersch E."/>
            <person name="Daniel R."/>
        </authorList>
    </citation>
    <scope>NUCLEOTIDE SEQUENCE [LARGE SCALE GENOMIC DNA]</scope>
    <source>
        <strain evidence="2 3">DSM 25430</strain>
    </source>
</reference>
<dbReference type="HOGENOM" id="CLU_2118621_0_0_9"/>
<dbReference type="EMBL" id="CP003355">
    <property type="protein sequence ID" value="AHD06010.1"/>
    <property type="molecule type" value="Genomic_DNA"/>
</dbReference>
<keyword evidence="1" id="KW-0472">Membrane</keyword>
<evidence type="ECO:0000256" key="1">
    <source>
        <dbReference type="SAM" id="Phobius"/>
    </source>
</evidence>
<dbReference type="KEGG" id="plv:ERIC2_c22160"/>
<accession>V9W8I9</accession>
<keyword evidence="3" id="KW-1185">Reference proteome</keyword>
<protein>
    <submittedName>
        <fullName evidence="2">Uncharacterized protein</fullName>
    </submittedName>
</protein>
<evidence type="ECO:0000313" key="2">
    <source>
        <dbReference type="EMBL" id="AHD06010.1"/>
    </source>
</evidence>
<proteinExistence type="predicted"/>
<organism evidence="2 3">
    <name type="scientific">Paenibacillus larvae subsp. larvae DSM 25430</name>
    <dbReference type="NCBI Taxonomy" id="697284"/>
    <lineage>
        <taxon>Bacteria</taxon>
        <taxon>Bacillati</taxon>
        <taxon>Bacillota</taxon>
        <taxon>Bacilli</taxon>
        <taxon>Bacillales</taxon>
        <taxon>Paenibacillaceae</taxon>
        <taxon>Paenibacillus</taxon>
    </lineage>
</organism>
<gene>
    <name evidence="2" type="ORF">ERIC2_c22160</name>
</gene>
<feature type="transmembrane region" description="Helical" evidence="1">
    <location>
        <begin position="20"/>
        <end position="40"/>
    </location>
</feature>
<evidence type="ECO:0000313" key="3">
    <source>
        <dbReference type="Proteomes" id="UP000029431"/>
    </source>
</evidence>
<sequence>MYKIKSPEGLIYKMYPIEYILLSPVSSYYIILLCLMRYIIVHLVYKRSTTGFFIVDIKAVIDEISVDNKGFSDKINGCPFYRTPSWERRNRTKSLWGNVSLLRGCLRHFLMSIL</sequence>
<name>V9W8I9_9BACL</name>
<dbReference type="Proteomes" id="UP000029431">
    <property type="component" value="Chromosome"/>
</dbReference>
<keyword evidence="1" id="KW-1133">Transmembrane helix</keyword>
<dbReference type="AlphaFoldDB" id="V9W8I9"/>
<keyword evidence="1" id="KW-0812">Transmembrane</keyword>